<reference evidence="2" key="1">
    <citation type="journal article" date="2014" name="Front. Microbiol.">
        <title>High frequency of phylogenetically diverse reductive dehalogenase-homologous genes in deep subseafloor sedimentary metagenomes.</title>
        <authorList>
            <person name="Kawai M."/>
            <person name="Futagami T."/>
            <person name="Toyoda A."/>
            <person name="Takaki Y."/>
            <person name="Nishi S."/>
            <person name="Hori S."/>
            <person name="Arai W."/>
            <person name="Tsubouchi T."/>
            <person name="Morono Y."/>
            <person name="Uchiyama I."/>
            <person name="Ito T."/>
            <person name="Fujiyama A."/>
            <person name="Inagaki F."/>
            <person name="Takami H."/>
        </authorList>
    </citation>
    <scope>NUCLEOTIDE SEQUENCE</scope>
    <source>
        <strain evidence="2">Expedition CK06-06</strain>
    </source>
</reference>
<evidence type="ECO:0000313" key="2">
    <source>
        <dbReference type="EMBL" id="GAG38084.1"/>
    </source>
</evidence>
<name>X0X4E2_9ZZZZ</name>
<comment type="caution">
    <text evidence="2">The sequence shown here is derived from an EMBL/GenBank/DDBJ whole genome shotgun (WGS) entry which is preliminary data.</text>
</comment>
<evidence type="ECO:0000256" key="1">
    <source>
        <dbReference type="SAM" id="MobiDB-lite"/>
    </source>
</evidence>
<feature type="region of interest" description="Disordered" evidence="1">
    <location>
        <begin position="79"/>
        <end position="108"/>
    </location>
</feature>
<sequence length="108" mass="11268">MKSLKKLFAVVLALSILNLYLPNIAFAENPQLFAKAEITKHKPEILSTPEEDIPTIKKKKTSTWTWVILLVLAGGLAAAAAGGGDGGDSGGGASPPTPPDEGDVTVTW</sequence>
<dbReference type="AlphaFoldDB" id="X0X4E2"/>
<proteinExistence type="predicted"/>
<dbReference type="EMBL" id="BARS01048586">
    <property type="protein sequence ID" value="GAG38084.1"/>
    <property type="molecule type" value="Genomic_DNA"/>
</dbReference>
<gene>
    <name evidence="2" type="ORF">S01H1_72790</name>
</gene>
<organism evidence="2">
    <name type="scientific">marine sediment metagenome</name>
    <dbReference type="NCBI Taxonomy" id="412755"/>
    <lineage>
        <taxon>unclassified sequences</taxon>
        <taxon>metagenomes</taxon>
        <taxon>ecological metagenomes</taxon>
    </lineage>
</organism>
<accession>X0X4E2</accession>
<feature type="compositionally biased region" description="Gly residues" evidence="1">
    <location>
        <begin position="81"/>
        <end position="93"/>
    </location>
</feature>
<protein>
    <submittedName>
        <fullName evidence="2">Uncharacterized protein</fullName>
    </submittedName>
</protein>